<reference evidence="1 2" key="1">
    <citation type="submission" date="2016-02" db="EMBL/GenBank/DDBJ databases">
        <title>Complete genome sequence of Halocynthiibacter arcticus PAMC 20958t from arctic marine sediment.</title>
        <authorList>
            <person name="Lee Y.M."/>
            <person name="Baek K."/>
            <person name="Lee H.K."/>
            <person name="Shin S.C."/>
        </authorList>
    </citation>
    <scope>NUCLEOTIDE SEQUENCE [LARGE SCALE GENOMIC DNA]</scope>
    <source>
        <strain evidence="1">PAMC 20958</strain>
    </source>
</reference>
<dbReference type="KEGG" id="hat:RC74_03060"/>
<accession>A0A126UWG0</accession>
<dbReference type="GO" id="GO:0030246">
    <property type="term" value="F:carbohydrate binding"/>
    <property type="evidence" value="ECO:0007669"/>
    <property type="project" value="InterPro"/>
</dbReference>
<dbReference type="GO" id="GO:0033499">
    <property type="term" value="P:galactose catabolic process via UDP-galactose, Leloir pathway"/>
    <property type="evidence" value="ECO:0007669"/>
    <property type="project" value="TreeGrafter"/>
</dbReference>
<dbReference type="AlphaFoldDB" id="A0A126UWG0"/>
<dbReference type="Proteomes" id="UP000070371">
    <property type="component" value="Chromosome"/>
</dbReference>
<evidence type="ECO:0008006" key="3">
    <source>
        <dbReference type="Google" id="ProtNLM"/>
    </source>
</evidence>
<keyword evidence="2" id="KW-1185">Reference proteome</keyword>
<evidence type="ECO:0000313" key="1">
    <source>
        <dbReference type="EMBL" id="AML50380.1"/>
    </source>
</evidence>
<dbReference type="SUPFAM" id="SSF74650">
    <property type="entry name" value="Galactose mutarotase-like"/>
    <property type="match status" value="1"/>
</dbReference>
<dbReference type="PANTHER" id="PTHR10091:SF0">
    <property type="entry name" value="GALACTOSE MUTAROTASE"/>
    <property type="match status" value="1"/>
</dbReference>
<organism evidence="1 2">
    <name type="scientific">Falsihalocynthiibacter arcticus</name>
    <dbReference type="NCBI Taxonomy" id="1579316"/>
    <lineage>
        <taxon>Bacteria</taxon>
        <taxon>Pseudomonadati</taxon>
        <taxon>Pseudomonadota</taxon>
        <taxon>Alphaproteobacteria</taxon>
        <taxon>Rhodobacterales</taxon>
        <taxon>Roseobacteraceae</taxon>
        <taxon>Falsihalocynthiibacter</taxon>
    </lineage>
</organism>
<dbReference type="InterPro" id="IPR011013">
    <property type="entry name" value="Gal_mutarotase_sf_dom"/>
</dbReference>
<name>A0A126UWG0_9RHOB</name>
<dbReference type="InterPro" id="IPR008183">
    <property type="entry name" value="Aldose_1/G6P_1-epimerase"/>
</dbReference>
<dbReference type="Gene3D" id="2.70.98.10">
    <property type="match status" value="1"/>
</dbReference>
<dbReference type="EMBL" id="CP014327">
    <property type="protein sequence ID" value="AML50380.1"/>
    <property type="molecule type" value="Genomic_DNA"/>
</dbReference>
<dbReference type="GO" id="GO:0004034">
    <property type="term" value="F:aldose 1-epimerase activity"/>
    <property type="evidence" value="ECO:0007669"/>
    <property type="project" value="TreeGrafter"/>
</dbReference>
<dbReference type="InterPro" id="IPR014718">
    <property type="entry name" value="GH-type_carb-bd"/>
</dbReference>
<dbReference type="GO" id="GO:0006006">
    <property type="term" value="P:glucose metabolic process"/>
    <property type="evidence" value="ECO:0007669"/>
    <property type="project" value="TreeGrafter"/>
</dbReference>
<proteinExistence type="predicted"/>
<protein>
    <recommendedName>
        <fullName evidence="3">Galactose mutarotase</fullName>
    </recommendedName>
</protein>
<gene>
    <name evidence="1" type="ORF">RC74_03060</name>
</gene>
<dbReference type="Pfam" id="PF01263">
    <property type="entry name" value="Aldose_epim"/>
    <property type="match status" value="1"/>
</dbReference>
<dbReference type="PANTHER" id="PTHR10091">
    <property type="entry name" value="ALDOSE-1-EPIMERASE"/>
    <property type="match status" value="1"/>
</dbReference>
<sequence>MLHGGHVGLAKRLFTAEIDTVQNRVLFTYHSPDGEEGFPAAVDFTYAISLQGSALTYEMTGTPDRPTPINLAQHSYYNLMGQGDIRGHHLTVDAAKYTPTDSENIPTGEVLPVTDTRYDFQAGGLISSVDSAKQGMDINLVLGDENPSVTLVAPNGLRLELTTQEPGLQLYTGHYVNEMTGQNGQKIGSYSGVCLEAQHFPNAVNQMGFDQPIATPDSPYFQKLVVDIHRKPI</sequence>
<evidence type="ECO:0000313" key="2">
    <source>
        <dbReference type="Proteomes" id="UP000070371"/>
    </source>
</evidence>
<dbReference type="STRING" id="1579316.RC74_03060"/>